<evidence type="ECO:0000256" key="1">
    <source>
        <dbReference type="ARBA" id="ARBA00022448"/>
    </source>
</evidence>
<keyword evidence="2" id="KW-0716">Sensory transduction</keyword>
<dbReference type="PROSITE" id="PS50088">
    <property type="entry name" value="ANK_REPEAT"/>
    <property type="match status" value="2"/>
</dbReference>
<dbReference type="EMBL" id="HACA01011140">
    <property type="protein sequence ID" value="CDW28501.1"/>
    <property type="molecule type" value="Transcribed_RNA"/>
</dbReference>
<feature type="transmembrane region" description="Helical" evidence="8">
    <location>
        <begin position="702"/>
        <end position="721"/>
    </location>
</feature>
<keyword evidence="9" id="KW-0675">Receptor</keyword>
<dbReference type="AlphaFoldDB" id="A0A0K2TSY5"/>
<keyword evidence="3" id="KW-0677">Repeat</keyword>
<dbReference type="Pfam" id="PF12796">
    <property type="entry name" value="Ank_2"/>
    <property type="match status" value="1"/>
</dbReference>
<evidence type="ECO:0000256" key="4">
    <source>
        <dbReference type="ARBA" id="ARBA00023043"/>
    </source>
</evidence>
<protein>
    <submittedName>
        <fullName evidence="9">Transient receptor potential cation channel protein painlesslike [Bombyx mori]</fullName>
    </submittedName>
</protein>
<sequence>MERLPLMGKMNSNCSLTKPKEFAPAQDEIPLYCTQLSCKDPQVGLWKCLTNGDLTTFSSILAEVAEVCGNNNNNGYSTPSILPSSHWINSKIYENDRNILQLALELEPPEKGIPFVKKLLDAGANADFFNVETDLALIHVAVQSNNLKKVEALLELEWNKGDISVTTQPEGQNALHLAVNNPGILRRLLKEPKARINAKDNCGSRTPLQLALLAKNRESTILLIENGANLEEKVVGDGRNLRNLVQSTFPDLSIDKINIKKQPIHYTLDFLSDVLDKRDLTLFKSAIRFLDKSEISAGTVRGGVTLLQRAAIEGLNEFVCVLINNGADANMYSKENLYTPTILAASRGHYQVLESLLYKGKAIIATWTPDSQETLLHVILRKSLRTGHASDQSIYEKCLNVLLESEDFCTQLKPVINKKDDLGNTCLHFAAKSWPQKVTLKLLELGANIGIRNHFGEVPLSRIQTKTLEEFLDNYCTQTKKDPDDYSDSFEVTFRYDFLAPPVTEEQLQNWDREKQTQLELEALPETDSLWYIARSKTHRHLIKHPVLTSFMWLKWQKIRRLFNRNLRFYLLFVVLLTWYIFARFGGKSLNIRGDGEDFCSELRFDESYFGFFYILFALHVLVQIGFVITDWYKDYYNDGFTSCILGSWLEIFMFLVFAIVLYGSLGLLKWVLVLLLGVMVLREGFQMLSSFKRYLLSVENWMEIFLIGILSVILFGNSVVPCKWNRHLAAIALLISWAELITMVGRHPKLARYNIYVTMFYKVLESFFYFLIWFSFFIIAFAFGFYIMLHRDNGDNVDKGDYEFFDSPWLTLAKTFTMFVGEIEFSDIPVDRSTDESEYIALPVIAYLFLLAFVFFIVVVLMNLLNGLAITDTGIIQARAEIVSNVTRVESVSYAESVLLGDPFDFLSSSSANGDGPFSWLNRHLPSCALLNALYTKSPTVRSAFQKITGATGILLFFTLLTDKSARFPHVAKGLLGGRVNAEVRDILAKSKDITRKKLKKKEDREDITIEKLYSLQNFIINSLNRQEEQILAISKKINL</sequence>
<dbReference type="SUPFAM" id="SSF48403">
    <property type="entry name" value="Ankyrin repeat"/>
    <property type="match status" value="2"/>
</dbReference>
<evidence type="ECO:0000256" key="2">
    <source>
        <dbReference type="ARBA" id="ARBA00022606"/>
    </source>
</evidence>
<evidence type="ECO:0000256" key="7">
    <source>
        <dbReference type="PROSITE-ProRule" id="PRU00023"/>
    </source>
</evidence>
<feature type="transmembrane region" description="Helical" evidence="8">
    <location>
        <begin position="767"/>
        <end position="790"/>
    </location>
</feature>
<dbReference type="OrthoDB" id="2157354at2759"/>
<feature type="transmembrane region" description="Helical" evidence="8">
    <location>
        <begin position="727"/>
        <end position="746"/>
    </location>
</feature>
<evidence type="ECO:0000256" key="5">
    <source>
        <dbReference type="ARBA" id="ARBA00023065"/>
    </source>
</evidence>
<reference evidence="9" key="1">
    <citation type="submission" date="2014-05" db="EMBL/GenBank/DDBJ databases">
        <authorList>
            <person name="Chronopoulou M."/>
        </authorList>
    </citation>
    <scope>NUCLEOTIDE SEQUENCE</scope>
    <source>
        <tissue evidence="9">Whole organism</tissue>
    </source>
</reference>
<keyword evidence="8" id="KW-0812">Transmembrane</keyword>
<dbReference type="Pfam" id="PF00023">
    <property type="entry name" value="Ank"/>
    <property type="match status" value="1"/>
</dbReference>
<dbReference type="PANTHER" id="PTHR47143">
    <property type="entry name" value="TRANSIENT RECEPTOR POTENTIAL CATION CHANNEL PROTEIN PAINLESS"/>
    <property type="match status" value="1"/>
</dbReference>
<keyword evidence="1" id="KW-0813">Transport</keyword>
<keyword evidence="8" id="KW-1133">Transmembrane helix</keyword>
<organism evidence="9">
    <name type="scientific">Lepeophtheirus salmonis</name>
    <name type="common">Salmon louse</name>
    <name type="synonym">Caligus salmonis</name>
    <dbReference type="NCBI Taxonomy" id="72036"/>
    <lineage>
        <taxon>Eukaryota</taxon>
        <taxon>Metazoa</taxon>
        <taxon>Ecdysozoa</taxon>
        <taxon>Arthropoda</taxon>
        <taxon>Crustacea</taxon>
        <taxon>Multicrustacea</taxon>
        <taxon>Hexanauplia</taxon>
        <taxon>Copepoda</taxon>
        <taxon>Siphonostomatoida</taxon>
        <taxon>Caligidae</taxon>
        <taxon>Lepeophtheirus</taxon>
    </lineage>
</organism>
<feature type="repeat" description="ANK" evidence="7">
    <location>
        <begin position="302"/>
        <end position="334"/>
    </location>
</feature>
<dbReference type="InterPro" id="IPR052076">
    <property type="entry name" value="TRP_cation_channel"/>
</dbReference>
<keyword evidence="4 7" id="KW-0040">ANK repeat</keyword>
<evidence type="ECO:0000313" key="9">
    <source>
        <dbReference type="EMBL" id="CDW28501.1"/>
    </source>
</evidence>
<dbReference type="PANTHER" id="PTHR47143:SF4">
    <property type="entry name" value="TRANSIENT RECEPTOR POTENTIAL CATION CHANNEL PROTEIN PAINLESS"/>
    <property type="match status" value="1"/>
</dbReference>
<dbReference type="Gene3D" id="1.25.40.20">
    <property type="entry name" value="Ankyrin repeat-containing domain"/>
    <property type="match status" value="2"/>
</dbReference>
<keyword evidence="6" id="KW-0407">Ion channel</keyword>
<feature type="transmembrane region" description="Helical" evidence="8">
    <location>
        <begin position="840"/>
        <end position="866"/>
    </location>
</feature>
<evidence type="ECO:0000256" key="3">
    <source>
        <dbReference type="ARBA" id="ARBA00022737"/>
    </source>
</evidence>
<dbReference type="SMART" id="SM00248">
    <property type="entry name" value="ANK"/>
    <property type="match status" value="7"/>
</dbReference>
<accession>A0A0K2TSY5</accession>
<feature type="transmembrane region" description="Helical" evidence="8">
    <location>
        <begin position="608"/>
        <end position="629"/>
    </location>
</feature>
<evidence type="ECO:0000256" key="8">
    <source>
        <dbReference type="SAM" id="Phobius"/>
    </source>
</evidence>
<feature type="repeat" description="ANK" evidence="7">
    <location>
        <begin position="422"/>
        <end position="454"/>
    </location>
</feature>
<feature type="transmembrane region" description="Helical" evidence="8">
    <location>
        <begin position="649"/>
        <end position="682"/>
    </location>
</feature>
<dbReference type="GO" id="GO:0034703">
    <property type="term" value="C:cation channel complex"/>
    <property type="evidence" value="ECO:0007669"/>
    <property type="project" value="UniProtKB-ARBA"/>
</dbReference>
<proteinExistence type="predicted"/>
<dbReference type="InterPro" id="IPR002110">
    <property type="entry name" value="Ankyrin_rpt"/>
</dbReference>
<keyword evidence="5" id="KW-0406">Ion transport</keyword>
<feature type="transmembrane region" description="Helical" evidence="8">
    <location>
        <begin position="567"/>
        <end position="587"/>
    </location>
</feature>
<dbReference type="InterPro" id="IPR036770">
    <property type="entry name" value="Ankyrin_rpt-contain_sf"/>
</dbReference>
<evidence type="ECO:0000256" key="6">
    <source>
        <dbReference type="ARBA" id="ARBA00023303"/>
    </source>
</evidence>
<name>A0A0K2TSY5_LEPSM</name>
<keyword evidence="8" id="KW-0472">Membrane</keyword>
<dbReference type="GO" id="GO:0005216">
    <property type="term" value="F:monoatomic ion channel activity"/>
    <property type="evidence" value="ECO:0007669"/>
    <property type="project" value="InterPro"/>
</dbReference>